<feature type="compositionally biased region" description="Low complexity" evidence="1">
    <location>
        <begin position="112"/>
        <end position="124"/>
    </location>
</feature>
<feature type="transmembrane region" description="Helical" evidence="2">
    <location>
        <begin position="453"/>
        <end position="477"/>
    </location>
</feature>
<feature type="compositionally biased region" description="Gly residues" evidence="1">
    <location>
        <begin position="201"/>
        <end position="212"/>
    </location>
</feature>
<keyword evidence="2" id="KW-1133">Transmembrane helix</keyword>
<feature type="compositionally biased region" description="Low complexity" evidence="1">
    <location>
        <begin position="1070"/>
        <end position="1084"/>
    </location>
</feature>
<dbReference type="GeneID" id="66053380"/>
<evidence type="ECO:0000256" key="1">
    <source>
        <dbReference type="SAM" id="MobiDB-lite"/>
    </source>
</evidence>
<dbReference type="ExpressionAtlas" id="A0A2K3DSS3">
    <property type="expression patterns" value="baseline"/>
</dbReference>
<feature type="compositionally biased region" description="Low complexity" evidence="1">
    <location>
        <begin position="28"/>
        <end position="42"/>
    </location>
</feature>
<feature type="transmembrane region" description="Helical" evidence="2">
    <location>
        <begin position="1178"/>
        <end position="1204"/>
    </location>
</feature>
<feature type="region of interest" description="Disordered" evidence="1">
    <location>
        <begin position="1373"/>
        <end position="1396"/>
    </location>
</feature>
<feature type="transmembrane region" description="Helical" evidence="2">
    <location>
        <begin position="1224"/>
        <end position="1247"/>
    </location>
</feature>
<dbReference type="InterPro" id="IPR044694">
    <property type="entry name" value="NUP214"/>
</dbReference>
<feature type="transmembrane region" description="Helical" evidence="2">
    <location>
        <begin position="300"/>
        <end position="317"/>
    </location>
</feature>
<keyword evidence="4" id="KW-1185">Reference proteome</keyword>
<sequence length="1417" mass="137312">MPTNELNVGRWAIGGAQLPRGLGDDCQSAGSGNGSPARSSGRPPRPPPLGALSGSATRSRRQGGPSESSGRGLSNSQAAATPQPQHPLLTDPDGDGERAEASTPPARLGTPRSSWGRHSWSGSGQTHDTQLPEAAASAMGYSGGWREASTPEQWPAATSLHRWPADRAVACSSDNDEEGQLLLRGMLEAGRGGHSSTSGASGSGSAGLAGAGAGAGMGSCEPPCSTPGRSRLPPFPAAAAASAGPWPLGCGASLLSQPQRELLRWLWRAVLRPFWPAPVAALAFALGVRALGYWGSVMPGTQAVFIMCWVQCCFGVLSRQGRRTALRLAQLAAALVGVLVLLPRHSAYSSGELGLRFGVPSGYDEDGGVDGDLPALSAWGAGDWSWGGLLGLLGVDMGSLSDGSSSSGGGGLGAAGAAAASSGLRGGAGAGAAAGVESLAELELHRALMRVQVALGVVLGLWLLQAAVACVVLPAAVAATATAASSAAAAGGGSACGSPAGSPQNAVSAAVACGATAGGVSGAGGLTLKTLGAMTPHKSHLDLPALDGYEALQAAGGLGTVFGRWEGSGTSAAWEVLRSYGTSGGVGGGAGAGGGGGGGCAVCSGPPAPPSSGGVTPRPPASRIGAGLPQGSPGMSGLQATSAGPKGGCCAGAGGVGVGSLQHQQAAALAAALVTQRLLMWVAVVAQLVAAAALTGMWAVPTDRVELSHGVVLLSVSRDSDNKRWLYGGPGRSWLAVLALAAAMAAPLPLPDLLRSRHAVLWHTALLLRPAASRPLGLRLLDCNAAKLMTGVAVGLLFASWAAAVFSWQLLQVATLVGGLAKLYLDGVRQQVRHSPASGLGCPGVSAIINGPALLGVGSSSSHHGGGYVVQLSGGGVGGTCHGAGASVGNGNGTGSSCYVGAVREATSAAAIATGLCPNGNGNGHHGQHNGGIGGMVSGGANGCTGAANGHGTLLNGCASSADAPCSPTAAGSSGGSSAELVLSCCSSAYSLHSASITAVSGCEQQGYSGTSSRDVVAACPAPSAGTSGASGSAGGGGGAGGQSWYGGGGVGVGGGAQLARRVLPAASSAPLPAPAAPGHHGVPPLSPGSGLGAGGLDAGAGGLAACHSVTLGATGAAAVLLGVGGANGNGHPHHAYLTPRKVGFADSAAAASGGCAAGLAAAAACGRRYARAALRPWSLLLACLTAFAGCLWAILITPPLAVLGDGPGDLYMGVLETPAGSGVLVAVLAGAALSGLGSAVMLAVCAASGELWKRWSGDRLEGRRLQCLAWAAGPAAAVAATSAVSWALGDERNVLVFVAAESLHCACLWPLVWLQEPWLLGGVHDVGGCVQHTGCGVTCCVLRWAGLRPGYPRGASATARCDVPGGGGSPAVGGGGGGSGGGGMGGVRDGSDAGAGVVVRGQSSRRGGWSLQVQVN</sequence>
<dbReference type="EMBL" id="CM008966">
    <property type="protein sequence ID" value="PNW83585.1"/>
    <property type="molecule type" value="Genomic_DNA"/>
</dbReference>
<feature type="region of interest" description="Disordered" evidence="1">
    <location>
        <begin position="608"/>
        <end position="639"/>
    </location>
</feature>
<dbReference type="PANTHER" id="PTHR34418">
    <property type="entry name" value="NUCLEAR PORE COMPLEX PROTEIN NUP214 ISOFORM X1"/>
    <property type="match status" value="1"/>
</dbReference>
<evidence type="ECO:0000256" key="2">
    <source>
        <dbReference type="SAM" id="Phobius"/>
    </source>
</evidence>
<feature type="region of interest" description="Disordered" evidence="1">
    <location>
        <begin position="1070"/>
        <end position="1089"/>
    </location>
</feature>
<feature type="compositionally biased region" description="Gly residues" evidence="1">
    <location>
        <begin position="1373"/>
        <end position="1389"/>
    </location>
</feature>
<reference evidence="3 4" key="1">
    <citation type="journal article" date="2007" name="Science">
        <title>The Chlamydomonas genome reveals the evolution of key animal and plant functions.</title>
        <authorList>
            <person name="Merchant S.S."/>
            <person name="Prochnik S.E."/>
            <person name="Vallon O."/>
            <person name="Harris E.H."/>
            <person name="Karpowicz S.J."/>
            <person name="Witman G.B."/>
            <person name="Terry A."/>
            <person name="Salamov A."/>
            <person name="Fritz-Laylin L.K."/>
            <person name="Marechal-Drouard L."/>
            <person name="Marshall W.F."/>
            <person name="Qu L.H."/>
            <person name="Nelson D.R."/>
            <person name="Sanderfoot A.A."/>
            <person name="Spalding M.H."/>
            <person name="Kapitonov V.V."/>
            <person name="Ren Q."/>
            <person name="Ferris P."/>
            <person name="Lindquist E."/>
            <person name="Shapiro H."/>
            <person name="Lucas S.M."/>
            <person name="Grimwood J."/>
            <person name="Schmutz J."/>
            <person name="Cardol P."/>
            <person name="Cerutti H."/>
            <person name="Chanfreau G."/>
            <person name="Chen C.L."/>
            <person name="Cognat V."/>
            <person name="Croft M.T."/>
            <person name="Dent R."/>
            <person name="Dutcher S."/>
            <person name="Fernandez E."/>
            <person name="Fukuzawa H."/>
            <person name="Gonzalez-Ballester D."/>
            <person name="Gonzalez-Halphen D."/>
            <person name="Hallmann A."/>
            <person name="Hanikenne M."/>
            <person name="Hippler M."/>
            <person name="Inwood W."/>
            <person name="Jabbari K."/>
            <person name="Kalanon M."/>
            <person name="Kuras R."/>
            <person name="Lefebvre P.A."/>
            <person name="Lemaire S.D."/>
            <person name="Lobanov A.V."/>
            <person name="Lohr M."/>
            <person name="Manuell A."/>
            <person name="Meier I."/>
            <person name="Mets L."/>
            <person name="Mittag M."/>
            <person name="Mittelmeier T."/>
            <person name="Moroney J.V."/>
            <person name="Moseley J."/>
            <person name="Napoli C."/>
            <person name="Nedelcu A.M."/>
            <person name="Niyogi K."/>
            <person name="Novoselov S.V."/>
            <person name="Paulsen I.T."/>
            <person name="Pazour G."/>
            <person name="Purton S."/>
            <person name="Ral J.P."/>
            <person name="Riano-Pachon D.M."/>
            <person name="Riekhof W."/>
            <person name="Rymarquis L."/>
            <person name="Schroda M."/>
            <person name="Stern D."/>
            <person name="Umen J."/>
            <person name="Willows R."/>
            <person name="Wilson N."/>
            <person name="Zimmer S.L."/>
            <person name="Allmer J."/>
            <person name="Balk J."/>
            <person name="Bisova K."/>
            <person name="Chen C.J."/>
            <person name="Elias M."/>
            <person name="Gendler K."/>
            <person name="Hauser C."/>
            <person name="Lamb M.R."/>
            <person name="Ledford H."/>
            <person name="Long J.C."/>
            <person name="Minagawa J."/>
            <person name="Page M.D."/>
            <person name="Pan J."/>
            <person name="Pootakham W."/>
            <person name="Roje S."/>
            <person name="Rose A."/>
            <person name="Stahlberg E."/>
            <person name="Terauchi A.M."/>
            <person name="Yang P."/>
            <person name="Ball S."/>
            <person name="Bowler C."/>
            <person name="Dieckmann C.L."/>
            <person name="Gladyshev V.N."/>
            <person name="Green P."/>
            <person name="Jorgensen R."/>
            <person name="Mayfield S."/>
            <person name="Mueller-Roeber B."/>
            <person name="Rajamani S."/>
            <person name="Sayre R.T."/>
            <person name="Brokstein P."/>
            <person name="Dubchak I."/>
            <person name="Goodstein D."/>
            <person name="Hornick L."/>
            <person name="Huang Y.W."/>
            <person name="Jhaveri J."/>
            <person name="Luo Y."/>
            <person name="Martinez D."/>
            <person name="Ngau W.C."/>
            <person name="Otillar B."/>
            <person name="Poliakov A."/>
            <person name="Porter A."/>
            <person name="Szajkowski L."/>
            <person name="Werner G."/>
            <person name="Zhou K."/>
            <person name="Grigoriev I.V."/>
            <person name="Rokhsar D.S."/>
            <person name="Grossman A.R."/>
        </authorList>
    </citation>
    <scope>NUCLEOTIDE SEQUENCE [LARGE SCALE GENOMIC DNA]</scope>
    <source>
        <strain evidence="4">CC-503</strain>
    </source>
</reference>
<feature type="transmembrane region" description="Helical" evidence="2">
    <location>
        <begin position="734"/>
        <end position="755"/>
    </location>
</feature>
<evidence type="ECO:0000313" key="4">
    <source>
        <dbReference type="Proteomes" id="UP000006906"/>
    </source>
</evidence>
<feature type="region of interest" description="Disordered" evidence="1">
    <location>
        <begin position="1"/>
        <end position="130"/>
    </location>
</feature>
<feature type="region of interest" description="Disordered" evidence="1">
    <location>
        <begin position="137"/>
        <end position="156"/>
    </location>
</feature>
<accession>A0A2K3DSS3</accession>
<dbReference type="KEGG" id="cre:CHLRE_05g235900v5"/>
<keyword evidence="2" id="KW-0812">Transmembrane</keyword>
<keyword evidence="2" id="KW-0472">Membrane</keyword>
<feature type="transmembrane region" description="Helical" evidence="2">
    <location>
        <begin position="678"/>
        <end position="700"/>
    </location>
</feature>
<dbReference type="InParanoid" id="A0A2K3DSS3"/>
<dbReference type="OrthoDB" id="533933at2759"/>
<name>A0A2K3DSS3_CHLRE</name>
<protein>
    <submittedName>
        <fullName evidence="3">Uncharacterized protein</fullName>
    </submittedName>
</protein>
<dbReference type="PANTHER" id="PTHR34418:SF3">
    <property type="entry name" value="NUCLEAR PORE COMPLEX PROTEIN NUP214"/>
    <property type="match status" value="1"/>
</dbReference>
<dbReference type="Proteomes" id="UP000006906">
    <property type="component" value="Chromosome 5"/>
</dbReference>
<feature type="region of interest" description="Disordered" evidence="1">
    <location>
        <begin position="189"/>
        <end position="212"/>
    </location>
</feature>
<gene>
    <name evidence="3" type="ORF">CHLRE_05g235900v5</name>
</gene>
<dbReference type="Gramene" id="PNW83585">
    <property type="protein sequence ID" value="PNW83585"/>
    <property type="gene ID" value="CHLRE_05g235900v5"/>
</dbReference>
<evidence type="ECO:0000313" key="3">
    <source>
        <dbReference type="EMBL" id="PNW83585.1"/>
    </source>
</evidence>
<feature type="transmembrane region" description="Helical" evidence="2">
    <location>
        <begin position="776"/>
        <end position="799"/>
    </location>
</feature>
<proteinExistence type="predicted"/>
<dbReference type="GO" id="GO:0017056">
    <property type="term" value="F:structural constituent of nuclear pore"/>
    <property type="evidence" value="ECO:0007669"/>
    <property type="project" value="InterPro"/>
</dbReference>
<feature type="transmembrane region" description="Helical" evidence="2">
    <location>
        <begin position="1268"/>
        <end position="1289"/>
    </location>
</feature>
<feature type="compositionally biased region" description="Polar residues" evidence="1">
    <location>
        <begin position="65"/>
        <end position="83"/>
    </location>
</feature>
<organism evidence="3 4">
    <name type="scientific">Chlamydomonas reinhardtii</name>
    <name type="common">Chlamydomonas smithii</name>
    <dbReference type="NCBI Taxonomy" id="3055"/>
    <lineage>
        <taxon>Eukaryota</taxon>
        <taxon>Viridiplantae</taxon>
        <taxon>Chlorophyta</taxon>
        <taxon>core chlorophytes</taxon>
        <taxon>Chlorophyceae</taxon>
        <taxon>CS clade</taxon>
        <taxon>Chlamydomonadales</taxon>
        <taxon>Chlamydomonadaceae</taxon>
        <taxon>Chlamydomonas</taxon>
    </lineage>
</organism>
<feature type="transmembrane region" description="Helical" evidence="2">
    <location>
        <begin position="274"/>
        <end position="294"/>
    </location>
</feature>
<dbReference type="GO" id="GO:0006405">
    <property type="term" value="P:RNA export from nucleus"/>
    <property type="evidence" value="ECO:0007669"/>
    <property type="project" value="InterPro"/>
</dbReference>
<dbReference type="RefSeq" id="XP_042924817.1">
    <property type="nucleotide sequence ID" value="XM_043062253.1"/>
</dbReference>